<organism evidence="1 2">
    <name type="scientific">Candidatus Thiopontia autotrophica</name>
    <dbReference type="NCBI Taxonomy" id="2841688"/>
    <lineage>
        <taxon>Bacteria</taxon>
        <taxon>Pseudomonadati</taxon>
        <taxon>Pseudomonadota</taxon>
        <taxon>Gammaproteobacteria</taxon>
        <taxon>Candidatus Thiopontia</taxon>
    </lineage>
</organism>
<proteinExistence type="predicted"/>
<accession>A0A8J6P6T3</accession>
<sequence length="83" mass="9264">MIDANKHNLLYFESNSMKELYNTMEEWQQMNSKRLLSTNIQQDNGKFCCIALSNPTEVIICSGSGGSQADVSGGNLNVSDWSR</sequence>
<protein>
    <submittedName>
        <fullName evidence="1">Uncharacterized protein</fullName>
    </submittedName>
</protein>
<dbReference type="Proteomes" id="UP000654401">
    <property type="component" value="Unassembled WGS sequence"/>
</dbReference>
<gene>
    <name evidence="1" type="ORF">H8D24_02195</name>
</gene>
<dbReference type="AlphaFoldDB" id="A0A8J6P6T3"/>
<reference evidence="1 2" key="1">
    <citation type="submission" date="2020-08" db="EMBL/GenBank/DDBJ databases">
        <title>Bridging the membrane lipid divide: bacteria of the FCB group superphylum have the potential to synthesize archaeal ether lipids.</title>
        <authorList>
            <person name="Villanueva L."/>
            <person name="Von Meijenfeldt F.A.B."/>
            <person name="Westbye A.B."/>
            <person name="Yadav S."/>
            <person name="Hopmans E.C."/>
            <person name="Dutilh B.E."/>
            <person name="Sinninghe Damste J.S."/>
        </authorList>
    </citation>
    <scope>NUCLEOTIDE SEQUENCE [LARGE SCALE GENOMIC DNA]</scope>
    <source>
        <strain evidence="1">NIOZ-UU100</strain>
    </source>
</reference>
<evidence type="ECO:0000313" key="2">
    <source>
        <dbReference type="Proteomes" id="UP000654401"/>
    </source>
</evidence>
<name>A0A8J6P6T3_9GAMM</name>
<evidence type="ECO:0000313" key="1">
    <source>
        <dbReference type="EMBL" id="MBC8519208.1"/>
    </source>
</evidence>
<comment type="caution">
    <text evidence="1">The sequence shown here is derived from an EMBL/GenBank/DDBJ whole genome shotgun (WGS) entry which is preliminary data.</text>
</comment>
<dbReference type="EMBL" id="JACNFK010000017">
    <property type="protein sequence ID" value="MBC8519208.1"/>
    <property type="molecule type" value="Genomic_DNA"/>
</dbReference>